<dbReference type="PROSITE" id="PS50994">
    <property type="entry name" value="INTEGRASE"/>
    <property type="match status" value="1"/>
</dbReference>
<dbReference type="InterPro" id="IPR053392">
    <property type="entry name" value="Transposase_IS30-like"/>
</dbReference>
<proteinExistence type="predicted"/>
<dbReference type="PANTHER" id="PTHR10948">
    <property type="entry name" value="TRANSPOSASE"/>
    <property type="match status" value="1"/>
</dbReference>
<dbReference type="OrthoDB" id="9803231at2"/>
<dbReference type="NCBIfam" id="NF033563">
    <property type="entry name" value="transpos_IS30"/>
    <property type="match status" value="1"/>
</dbReference>
<evidence type="ECO:0000313" key="3">
    <source>
        <dbReference type="Proteomes" id="UP000199677"/>
    </source>
</evidence>
<dbReference type="GO" id="GO:0005829">
    <property type="term" value="C:cytosol"/>
    <property type="evidence" value="ECO:0007669"/>
    <property type="project" value="TreeGrafter"/>
</dbReference>
<accession>A0A1H0FHA4</accession>
<name>A0A1H0FHA4_9GAMM</name>
<protein>
    <recommendedName>
        <fullName evidence="1">Integrase catalytic domain-containing protein</fullName>
    </recommendedName>
</protein>
<dbReference type="InterPro" id="IPR051917">
    <property type="entry name" value="Transposase-Integrase"/>
</dbReference>
<gene>
    <name evidence="2" type="ORF">SAMN04487951_11016</name>
</gene>
<dbReference type="GO" id="GO:0004803">
    <property type="term" value="F:transposase activity"/>
    <property type="evidence" value="ECO:0007669"/>
    <property type="project" value="TreeGrafter"/>
</dbReference>
<dbReference type="GO" id="GO:0015074">
    <property type="term" value="P:DNA integration"/>
    <property type="evidence" value="ECO:0007669"/>
    <property type="project" value="InterPro"/>
</dbReference>
<feature type="domain" description="Integrase catalytic" evidence="1">
    <location>
        <begin position="27"/>
        <end position="135"/>
    </location>
</feature>
<sequence>MEATPATTPVALSAPIGQACGIGQVGIEQRPAEVEERRHIGHWEGDTVLKGHKESGLVTLVERRSDYLLAARLPTITAIGTAKEMTRLLEPRRGAVQTITINNGSEFAEHRQVAKAVSAKDLFLRPVPLMPAWHQ</sequence>
<dbReference type="AlphaFoldDB" id="A0A1H0FHA4"/>
<evidence type="ECO:0000259" key="1">
    <source>
        <dbReference type="PROSITE" id="PS50994"/>
    </source>
</evidence>
<dbReference type="InterPro" id="IPR012337">
    <property type="entry name" value="RNaseH-like_sf"/>
</dbReference>
<organism evidence="2 3">
    <name type="scientific">Vreelandella arcis</name>
    <dbReference type="NCBI Taxonomy" id="416873"/>
    <lineage>
        <taxon>Bacteria</taxon>
        <taxon>Pseudomonadati</taxon>
        <taxon>Pseudomonadota</taxon>
        <taxon>Gammaproteobacteria</taxon>
        <taxon>Oceanospirillales</taxon>
        <taxon>Halomonadaceae</taxon>
        <taxon>Vreelandella</taxon>
    </lineage>
</organism>
<dbReference type="InterPro" id="IPR001584">
    <property type="entry name" value="Integrase_cat-core"/>
</dbReference>
<dbReference type="PANTHER" id="PTHR10948:SF23">
    <property type="entry name" value="TRANSPOSASE INSI FOR INSERTION SEQUENCE ELEMENT IS30A-RELATED"/>
    <property type="match status" value="1"/>
</dbReference>
<dbReference type="EMBL" id="FNII01000010">
    <property type="protein sequence ID" value="SDN94055.1"/>
    <property type="molecule type" value="Genomic_DNA"/>
</dbReference>
<keyword evidence="3" id="KW-1185">Reference proteome</keyword>
<reference evidence="3" key="1">
    <citation type="submission" date="2016-10" db="EMBL/GenBank/DDBJ databases">
        <authorList>
            <person name="Varghese N."/>
            <person name="Submissions S."/>
        </authorList>
    </citation>
    <scope>NUCLEOTIDE SEQUENCE [LARGE SCALE GENOMIC DNA]</scope>
    <source>
        <strain evidence="3">CGMCC 1.6494</strain>
    </source>
</reference>
<dbReference type="SUPFAM" id="SSF53098">
    <property type="entry name" value="Ribonuclease H-like"/>
    <property type="match status" value="1"/>
</dbReference>
<evidence type="ECO:0000313" key="2">
    <source>
        <dbReference type="EMBL" id="SDN94055.1"/>
    </source>
</evidence>
<dbReference type="Proteomes" id="UP000199677">
    <property type="component" value="Unassembled WGS sequence"/>
</dbReference>
<dbReference type="GO" id="GO:0032196">
    <property type="term" value="P:transposition"/>
    <property type="evidence" value="ECO:0007669"/>
    <property type="project" value="TreeGrafter"/>
</dbReference>